<gene>
    <name evidence="1" type="ORF">DERYTH_LOCUS26348</name>
</gene>
<evidence type="ECO:0000313" key="2">
    <source>
        <dbReference type="Proteomes" id="UP000789405"/>
    </source>
</evidence>
<proteinExistence type="predicted"/>
<sequence length="206" mass="23829">CEVEPFDRKISCYIACLETIANNEEGCRRERAQYLLDQYRKASGKWMARDSLSTGPVGAQMVLEAGPKPDYKRARNWERERVYGSIYFHQPTFVDGNLSGTVNNGTIGTVNGIVSGSSKREVQVPDNQDNDKVPKRTRIDDYFPVRWRDQQPRTPEHQIYPSIYPSGFGFPCVQKNDIENSYDMRFYEDININEDIYVDEIHLSQE</sequence>
<evidence type="ECO:0000313" key="1">
    <source>
        <dbReference type="EMBL" id="CAG8816885.1"/>
    </source>
</evidence>
<dbReference type="OrthoDB" id="2419514at2759"/>
<comment type="caution">
    <text evidence="1">The sequence shown here is derived from an EMBL/GenBank/DDBJ whole genome shotgun (WGS) entry which is preliminary data.</text>
</comment>
<accession>A0A9N9KA64</accession>
<dbReference type="Proteomes" id="UP000789405">
    <property type="component" value="Unassembled WGS sequence"/>
</dbReference>
<protein>
    <submittedName>
        <fullName evidence="1">26698_t:CDS:1</fullName>
    </submittedName>
</protein>
<organism evidence="1 2">
    <name type="scientific">Dentiscutata erythropus</name>
    <dbReference type="NCBI Taxonomy" id="1348616"/>
    <lineage>
        <taxon>Eukaryota</taxon>
        <taxon>Fungi</taxon>
        <taxon>Fungi incertae sedis</taxon>
        <taxon>Mucoromycota</taxon>
        <taxon>Glomeromycotina</taxon>
        <taxon>Glomeromycetes</taxon>
        <taxon>Diversisporales</taxon>
        <taxon>Gigasporaceae</taxon>
        <taxon>Dentiscutata</taxon>
    </lineage>
</organism>
<reference evidence="1" key="1">
    <citation type="submission" date="2021-06" db="EMBL/GenBank/DDBJ databases">
        <authorList>
            <person name="Kallberg Y."/>
            <person name="Tangrot J."/>
            <person name="Rosling A."/>
        </authorList>
    </citation>
    <scope>NUCLEOTIDE SEQUENCE</scope>
    <source>
        <strain evidence="1">MA453B</strain>
    </source>
</reference>
<dbReference type="AlphaFoldDB" id="A0A9N9KA64"/>
<feature type="non-terminal residue" evidence="1">
    <location>
        <position position="1"/>
    </location>
</feature>
<keyword evidence="2" id="KW-1185">Reference proteome</keyword>
<feature type="non-terminal residue" evidence="1">
    <location>
        <position position="206"/>
    </location>
</feature>
<dbReference type="EMBL" id="CAJVPY010054513">
    <property type="protein sequence ID" value="CAG8816885.1"/>
    <property type="molecule type" value="Genomic_DNA"/>
</dbReference>
<name>A0A9N9KA64_9GLOM</name>